<keyword evidence="3" id="KW-0472">Membrane</keyword>
<dbReference type="InterPro" id="IPR043128">
    <property type="entry name" value="Rev_trsase/Diguanyl_cyclase"/>
</dbReference>
<accession>A0A9X1YML0</accession>
<dbReference type="Gene3D" id="3.30.70.270">
    <property type="match status" value="1"/>
</dbReference>
<dbReference type="FunFam" id="3.30.70.270:FF:000001">
    <property type="entry name" value="Diguanylate cyclase domain protein"/>
    <property type="match status" value="1"/>
</dbReference>
<organism evidence="5 6">
    <name type="scientific">Scleromatobacter humisilvae</name>
    <dbReference type="NCBI Taxonomy" id="2897159"/>
    <lineage>
        <taxon>Bacteria</taxon>
        <taxon>Pseudomonadati</taxon>
        <taxon>Pseudomonadota</taxon>
        <taxon>Betaproteobacteria</taxon>
        <taxon>Burkholderiales</taxon>
        <taxon>Sphaerotilaceae</taxon>
        <taxon>Scleromatobacter</taxon>
    </lineage>
</organism>
<dbReference type="GO" id="GO:0043709">
    <property type="term" value="P:cell adhesion involved in single-species biofilm formation"/>
    <property type="evidence" value="ECO:0007669"/>
    <property type="project" value="TreeGrafter"/>
</dbReference>
<comment type="catalytic activity">
    <reaction evidence="2">
        <text>2 GTP = 3',3'-c-di-GMP + 2 diphosphate</text>
        <dbReference type="Rhea" id="RHEA:24898"/>
        <dbReference type="ChEBI" id="CHEBI:33019"/>
        <dbReference type="ChEBI" id="CHEBI:37565"/>
        <dbReference type="ChEBI" id="CHEBI:58805"/>
        <dbReference type="EC" id="2.7.7.65"/>
    </reaction>
</comment>
<sequence length="364" mass="40960">MNPKQQQLQAQRIKTTTMTVVSSLLQSLLIGLFAWTGSTTWQVALGFFVLSGGSTSLFLLAVHRGWNLRFQDRWLLWAQLMANYVIQLIFIVAAPKLWMIFLASSLVSFNYAMLGFTSRQFHWTWLGFGASTALALWIGRDRFGYPELNNVNVVLLWLFFFLAVRRLALIGMQFSTLRAELSQRNKQLTLSLARIQELASHDDLTGAFNRRHFMELLLDERERSHRTRQPYSVALFDLDHFKTINDRFGHGGGDAVLRDFCTLVQAHMRVTDRFARWGGEEFVLLMPVTTPVESASLAVERIRSAVASHDWSCTSGLPSDLRVTVSAGVATCVPGESVEALVARADAALYQAKDAGRNCFVMAS</sequence>
<evidence type="ECO:0000313" key="6">
    <source>
        <dbReference type="Proteomes" id="UP001139353"/>
    </source>
</evidence>
<dbReference type="Proteomes" id="UP001139353">
    <property type="component" value="Unassembled WGS sequence"/>
</dbReference>
<name>A0A9X1YML0_9BURK</name>
<dbReference type="PROSITE" id="PS50887">
    <property type="entry name" value="GGDEF"/>
    <property type="match status" value="1"/>
</dbReference>
<dbReference type="RefSeq" id="WP_275685402.1">
    <property type="nucleotide sequence ID" value="NZ_JAJLJH010000014.1"/>
</dbReference>
<keyword evidence="6" id="KW-1185">Reference proteome</keyword>
<evidence type="ECO:0000256" key="3">
    <source>
        <dbReference type="SAM" id="Phobius"/>
    </source>
</evidence>
<dbReference type="GO" id="GO:0005886">
    <property type="term" value="C:plasma membrane"/>
    <property type="evidence" value="ECO:0007669"/>
    <property type="project" value="TreeGrafter"/>
</dbReference>
<gene>
    <name evidence="5" type="ORF">LPC04_26830</name>
</gene>
<dbReference type="PANTHER" id="PTHR45138">
    <property type="entry name" value="REGULATORY COMPONENTS OF SENSORY TRANSDUCTION SYSTEM"/>
    <property type="match status" value="1"/>
</dbReference>
<dbReference type="EMBL" id="JAJLJH010000014">
    <property type="protein sequence ID" value="MCK9689349.1"/>
    <property type="molecule type" value="Genomic_DNA"/>
</dbReference>
<feature type="transmembrane region" description="Helical" evidence="3">
    <location>
        <begin position="12"/>
        <end position="35"/>
    </location>
</feature>
<dbReference type="PANTHER" id="PTHR45138:SF9">
    <property type="entry name" value="DIGUANYLATE CYCLASE DGCM-RELATED"/>
    <property type="match status" value="1"/>
</dbReference>
<dbReference type="SMART" id="SM00267">
    <property type="entry name" value="GGDEF"/>
    <property type="match status" value="1"/>
</dbReference>
<dbReference type="SUPFAM" id="SSF55073">
    <property type="entry name" value="Nucleotide cyclase"/>
    <property type="match status" value="1"/>
</dbReference>
<dbReference type="Pfam" id="PF00990">
    <property type="entry name" value="GGDEF"/>
    <property type="match status" value="1"/>
</dbReference>
<feature type="transmembrane region" description="Helical" evidence="3">
    <location>
        <begin position="123"/>
        <end position="139"/>
    </location>
</feature>
<feature type="domain" description="GGDEF" evidence="4">
    <location>
        <begin position="229"/>
        <end position="364"/>
    </location>
</feature>
<proteinExistence type="predicted"/>
<dbReference type="NCBIfam" id="TIGR00254">
    <property type="entry name" value="GGDEF"/>
    <property type="match status" value="1"/>
</dbReference>
<keyword evidence="3" id="KW-1133">Transmembrane helix</keyword>
<evidence type="ECO:0000256" key="1">
    <source>
        <dbReference type="ARBA" id="ARBA00012528"/>
    </source>
</evidence>
<evidence type="ECO:0000259" key="4">
    <source>
        <dbReference type="PROSITE" id="PS50887"/>
    </source>
</evidence>
<dbReference type="AlphaFoldDB" id="A0A9X1YML0"/>
<feature type="transmembrane region" description="Helical" evidence="3">
    <location>
        <begin position="151"/>
        <end position="168"/>
    </location>
</feature>
<evidence type="ECO:0000256" key="2">
    <source>
        <dbReference type="ARBA" id="ARBA00034247"/>
    </source>
</evidence>
<evidence type="ECO:0000313" key="5">
    <source>
        <dbReference type="EMBL" id="MCK9689349.1"/>
    </source>
</evidence>
<dbReference type="GO" id="GO:0052621">
    <property type="term" value="F:diguanylate cyclase activity"/>
    <property type="evidence" value="ECO:0007669"/>
    <property type="project" value="UniProtKB-EC"/>
</dbReference>
<dbReference type="GO" id="GO:1902201">
    <property type="term" value="P:negative regulation of bacterial-type flagellum-dependent cell motility"/>
    <property type="evidence" value="ECO:0007669"/>
    <property type="project" value="TreeGrafter"/>
</dbReference>
<dbReference type="InterPro" id="IPR050469">
    <property type="entry name" value="Diguanylate_Cyclase"/>
</dbReference>
<feature type="transmembrane region" description="Helical" evidence="3">
    <location>
        <begin position="41"/>
        <end position="62"/>
    </location>
</feature>
<dbReference type="InterPro" id="IPR029787">
    <property type="entry name" value="Nucleotide_cyclase"/>
</dbReference>
<dbReference type="InterPro" id="IPR000160">
    <property type="entry name" value="GGDEF_dom"/>
</dbReference>
<comment type="caution">
    <text evidence="5">The sequence shown here is derived from an EMBL/GenBank/DDBJ whole genome shotgun (WGS) entry which is preliminary data.</text>
</comment>
<dbReference type="CDD" id="cd01949">
    <property type="entry name" value="GGDEF"/>
    <property type="match status" value="1"/>
</dbReference>
<protein>
    <recommendedName>
        <fullName evidence="1">diguanylate cyclase</fullName>
        <ecNumber evidence="1">2.7.7.65</ecNumber>
    </recommendedName>
</protein>
<keyword evidence="3" id="KW-0812">Transmembrane</keyword>
<dbReference type="EC" id="2.7.7.65" evidence="1"/>
<reference evidence="5" key="1">
    <citation type="submission" date="2021-11" db="EMBL/GenBank/DDBJ databases">
        <title>BS-T2-15 a new species belonging to the Comamonadaceae family isolated from the soil of a French oak forest.</title>
        <authorList>
            <person name="Mieszkin S."/>
            <person name="Alain K."/>
        </authorList>
    </citation>
    <scope>NUCLEOTIDE SEQUENCE</scope>
    <source>
        <strain evidence="5">BS-T2-15</strain>
    </source>
</reference>